<dbReference type="PANTHER" id="PTHR12110:SF53">
    <property type="entry name" value="BLR5974 PROTEIN"/>
    <property type="match status" value="1"/>
</dbReference>
<dbReference type="InterPro" id="IPR013022">
    <property type="entry name" value="Xyl_isomerase-like_TIM-brl"/>
</dbReference>
<accession>A0A4P2VWV1</accession>
<dbReference type="KEGG" id="sbf:JCM31447_25520"/>
<sequence>MVLRKVKVGIMQGRLLPKYKERFQAHPIGYWQDEFPLASTLNLDCIEFILDCNDYEKNPLIYTGGIEEILKISKQTNVEVLSICADFFMECSLHNNDSYKVREGIEILKHLISISPKLGVKNIVIPCVDSSSLNTEQDKNKFVNSLSECLIDAEKNSVCLALETDLNPFDFYNLLKMFPSENVKVNYDIGNSASIGYNPCEEFKNYGSLITNIHIKDRIKNGKSVFFGKGDACFENVFNELKKINYSGILIMQAYRDDQGVSIFIEQYNWIKKIINNYLELNL</sequence>
<proteinExistence type="predicted"/>
<dbReference type="GO" id="GO:0016853">
    <property type="term" value="F:isomerase activity"/>
    <property type="evidence" value="ECO:0007669"/>
    <property type="project" value="UniProtKB-KW"/>
</dbReference>
<keyword evidence="3" id="KW-1185">Reference proteome</keyword>
<dbReference type="SUPFAM" id="SSF51658">
    <property type="entry name" value="Xylose isomerase-like"/>
    <property type="match status" value="1"/>
</dbReference>
<dbReference type="InterPro" id="IPR050312">
    <property type="entry name" value="IolE/XylAMocC-like"/>
</dbReference>
<evidence type="ECO:0000259" key="1">
    <source>
        <dbReference type="Pfam" id="PF01261"/>
    </source>
</evidence>
<organism evidence="2 3">
    <name type="scientific">Fluviispira sanaruensis</name>
    <dbReference type="NCBI Taxonomy" id="2493639"/>
    <lineage>
        <taxon>Bacteria</taxon>
        <taxon>Pseudomonadati</taxon>
        <taxon>Bdellovibrionota</taxon>
        <taxon>Oligoflexia</taxon>
        <taxon>Silvanigrellales</taxon>
        <taxon>Silvanigrellaceae</taxon>
        <taxon>Fluviispira</taxon>
    </lineage>
</organism>
<evidence type="ECO:0000313" key="2">
    <source>
        <dbReference type="EMBL" id="BBH54095.1"/>
    </source>
</evidence>
<evidence type="ECO:0000313" key="3">
    <source>
        <dbReference type="Proteomes" id="UP000291236"/>
    </source>
</evidence>
<feature type="domain" description="Xylose isomerase-like TIM barrel" evidence="1">
    <location>
        <begin position="37"/>
        <end position="273"/>
    </location>
</feature>
<dbReference type="PANTHER" id="PTHR12110">
    <property type="entry name" value="HYDROXYPYRUVATE ISOMERASE"/>
    <property type="match status" value="1"/>
</dbReference>
<dbReference type="InterPro" id="IPR036237">
    <property type="entry name" value="Xyl_isomerase-like_sf"/>
</dbReference>
<dbReference type="Proteomes" id="UP000291236">
    <property type="component" value="Chromosome"/>
</dbReference>
<reference evidence="2 3" key="1">
    <citation type="submission" date="2018-12" db="EMBL/GenBank/DDBJ databases">
        <title>Rubrispira sanarue gen. nov., sp., nov., a member of the order Silvanigrellales, isolated from a brackish lake in Hamamatsu Japan.</title>
        <authorList>
            <person name="Maejima Y."/>
            <person name="Iino T."/>
            <person name="Muraguchi Y."/>
            <person name="Fukuda K."/>
            <person name="Nojiri H."/>
            <person name="Ohkuma M."/>
            <person name="Moriuchi R."/>
            <person name="Dohra H."/>
            <person name="Kimbara K."/>
            <person name="Shintani M."/>
        </authorList>
    </citation>
    <scope>NUCLEOTIDE SEQUENCE [LARGE SCALE GENOMIC DNA]</scope>
    <source>
        <strain evidence="2 3">RF1110005</strain>
    </source>
</reference>
<gene>
    <name evidence="2" type="ORF">JCM31447_25520</name>
</gene>
<dbReference type="Pfam" id="PF01261">
    <property type="entry name" value="AP_endonuc_2"/>
    <property type="match status" value="1"/>
</dbReference>
<dbReference type="AlphaFoldDB" id="A0A4P2VWV1"/>
<keyword evidence="2" id="KW-0413">Isomerase</keyword>
<dbReference type="EMBL" id="AP019368">
    <property type="protein sequence ID" value="BBH54095.1"/>
    <property type="molecule type" value="Genomic_DNA"/>
</dbReference>
<dbReference type="Gene3D" id="3.20.20.150">
    <property type="entry name" value="Divalent-metal-dependent TIM barrel enzymes"/>
    <property type="match status" value="1"/>
</dbReference>
<protein>
    <submittedName>
        <fullName evidence="2">Sugar phosphate isomerase/epimerase</fullName>
    </submittedName>
</protein>
<name>A0A4P2VWV1_FLUSA</name>